<feature type="transmembrane region" description="Helical" evidence="1">
    <location>
        <begin position="100"/>
        <end position="120"/>
    </location>
</feature>
<keyword evidence="1" id="KW-0472">Membrane</keyword>
<dbReference type="RefSeq" id="WP_306976835.1">
    <property type="nucleotide sequence ID" value="NZ_JAUSTQ010000007.1"/>
</dbReference>
<evidence type="ECO:0000313" key="2">
    <source>
        <dbReference type="EMBL" id="MDQ0159962.1"/>
    </source>
</evidence>
<dbReference type="Proteomes" id="UP001224359">
    <property type="component" value="Unassembled WGS sequence"/>
</dbReference>
<proteinExistence type="predicted"/>
<feature type="transmembrane region" description="Helical" evidence="1">
    <location>
        <begin position="7"/>
        <end position="26"/>
    </location>
</feature>
<comment type="caution">
    <text evidence="2">The sequence shown here is derived from an EMBL/GenBank/DDBJ whole genome shotgun (WGS) entry which is preliminary data.</text>
</comment>
<feature type="transmembrane region" description="Helical" evidence="1">
    <location>
        <begin position="32"/>
        <end position="54"/>
    </location>
</feature>
<dbReference type="EMBL" id="JAUSTQ010000007">
    <property type="protein sequence ID" value="MDQ0159962.1"/>
    <property type="molecule type" value="Genomic_DNA"/>
</dbReference>
<keyword evidence="1" id="KW-0812">Transmembrane</keyword>
<reference evidence="2 3" key="1">
    <citation type="submission" date="2023-07" db="EMBL/GenBank/DDBJ databases">
        <title>Genomic Encyclopedia of Type Strains, Phase IV (KMG-IV): sequencing the most valuable type-strain genomes for metagenomic binning, comparative biology and taxonomic classification.</title>
        <authorList>
            <person name="Goeker M."/>
        </authorList>
    </citation>
    <scope>NUCLEOTIDE SEQUENCE [LARGE SCALE GENOMIC DNA]</scope>
    <source>
        <strain evidence="2 3">DSM 16460</strain>
    </source>
</reference>
<evidence type="ECO:0000256" key="1">
    <source>
        <dbReference type="SAM" id="Phobius"/>
    </source>
</evidence>
<keyword evidence="3" id="KW-1185">Reference proteome</keyword>
<gene>
    <name evidence="2" type="ORF">J2S77_001949</name>
</gene>
<organism evidence="2 3">
    <name type="scientific">Alkalibacillus salilacus</name>
    <dbReference type="NCBI Taxonomy" id="284582"/>
    <lineage>
        <taxon>Bacteria</taxon>
        <taxon>Bacillati</taxon>
        <taxon>Bacillota</taxon>
        <taxon>Bacilli</taxon>
        <taxon>Bacillales</taxon>
        <taxon>Bacillaceae</taxon>
        <taxon>Alkalibacillus</taxon>
    </lineage>
</organism>
<feature type="transmembrane region" description="Helical" evidence="1">
    <location>
        <begin position="140"/>
        <end position="160"/>
    </location>
</feature>
<name>A0ABT9VGE1_9BACI</name>
<evidence type="ECO:0000313" key="3">
    <source>
        <dbReference type="Proteomes" id="UP001224359"/>
    </source>
</evidence>
<protein>
    <submittedName>
        <fullName evidence="2">Uncharacterized protein</fullName>
    </submittedName>
</protein>
<keyword evidence="1" id="KW-1133">Transmembrane helix</keyword>
<sequence>MVKISERVSIGLVTAFIFSIALSAFGNVWEYFWGYFSVTATICLIFGTPFSIVADHLIQRIQSYQYIFSVTLYLFGGIVCNVMLFIGLSSTGISSTTINIFVFGVIASLLYLHILLLGRYILNDHYGELVIMRLNILKKLFWMTLAIIGILQFLSLPSYLDYTL</sequence>
<accession>A0ABT9VGE1</accession>
<feature type="transmembrane region" description="Helical" evidence="1">
    <location>
        <begin position="66"/>
        <end position="88"/>
    </location>
</feature>